<protein>
    <submittedName>
        <fullName evidence="1">Uncharacterized protein</fullName>
    </submittedName>
</protein>
<dbReference type="RefSeq" id="WP_137316045.1">
    <property type="nucleotide sequence ID" value="NZ_CP040017.1"/>
</dbReference>
<dbReference type="EMBL" id="JACHXS010000013">
    <property type="protein sequence ID" value="MBB3224481.1"/>
    <property type="molecule type" value="Genomic_DNA"/>
</dbReference>
<accession>A0A4P8HXJ8</accession>
<keyword evidence="3" id="KW-1185">Reference proteome</keyword>
<dbReference type="EMBL" id="CP040017">
    <property type="protein sequence ID" value="QCP13254.1"/>
    <property type="molecule type" value="Genomic_DNA"/>
</dbReference>
<name>A0A4P8HXJ8_9BURK</name>
<evidence type="ECO:0000313" key="1">
    <source>
        <dbReference type="EMBL" id="MBB3224481.1"/>
    </source>
</evidence>
<reference evidence="1 4" key="2">
    <citation type="submission" date="2020-08" db="EMBL/GenBank/DDBJ databases">
        <title>Genomic Encyclopedia of Type Strains, Phase III (KMG-III): the genomes of soil and plant-associated and newly described type strains.</title>
        <authorList>
            <person name="Whitman W."/>
        </authorList>
    </citation>
    <scope>NUCLEOTIDE SEQUENCE [LARGE SCALE GENOMIC DNA]</scope>
    <source>
        <strain evidence="1 4">CECT 7753</strain>
    </source>
</reference>
<dbReference type="Proteomes" id="UP000584325">
    <property type="component" value="Unassembled WGS sequence"/>
</dbReference>
<evidence type="ECO:0000313" key="3">
    <source>
        <dbReference type="Proteomes" id="UP000298763"/>
    </source>
</evidence>
<evidence type="ECO:0000313" key="2">
    <source>
        <dbReference type="EMBL" id="QCP13254.1"/>
    </source>
</evidence>
<proteinExistence type="predicted"/>
<evidence type="ECO:0000313" key="4">
    <source>
        <dbReference type="Proteomes" id="UP000584325"/>
    </source>
</evidence>
<reference evidence="2 3" key="1">
    <citation type="submission" date="2019-05" db="EMBL/GenBank/DDBJ databases">
        <title>Draft Genome Sequences of Six Type Strains of the Genus Massilia.</title>
        <authorList>
            <person name="Miess H."/>
            <person name="Frediansyhah A."/>
            <person name="Gross H."/>
        </authorList>
    </citation>
    <scope>NUCLEOTIDE SEQUENCE [LARGE SCALE GENOMIC DNA]</scope>
    <source>
        <strain evidence="2 3">DSMZ 26121</strain>
    </source>
</reference>
<dbReference type="AlphaFoldDB" id="A0A4P8HXJ8"/>
<sequence>MNESFWLRSLQNANKKMVFSKTRRALLKTSCATFIINSIIGFQALASQAAINKISWRINASSFASGINRFFKLVHSSSISGGSFPISSLLWYFPLNIITPDGFKRLGSRGEVRFTTSTATSKSKYDSLDFVDASIGNITVVLPEIIEADYFRDGTSVKFNFRNSLPQIIIWKIPQELKVPKSLRVQSIKFSEENTLILLSNSVNTQLLEINLFVEQKGSQGVQVASSGPMEITNAFTLLARSSTICCNGNCVRDDGAIGSENDLNKYWSIIQRITPPHSGQCYLRLVEKDTPPLDVHHREIAAGFRTMEAASDALNTKYRDECTPRN</sequence>
<organism evidence="1 4">
    <name type="scientific">Pseudoduganella umbonata</name>
    <dbReference type="NCBI Taxonomy" id="864828"/>
    <lineage>
        <taxon>Bacteria</taxon>
        <taxon>Pseudomonadati</taxon>
        <taxon>Pseudomonadota</taxon>
        <taxon>Betaproteobacteria</taxon>
        <taxon>Burkholderiales</taxon>
        <taxon>Oxalobacteraceae</taxon>
        <taxon>Telluria group</taxon>
        <taxon>Pseudoduganella</taxon>
    </lineage>
</organism>
<dbReference type="Proteomes" id="UP000298763">
    <property type="component" value="Chromosome"/>
</dbReference>
<gene>
    <name evidence="2" type="ORF">FCL38_24605</name>
    <name evidence="1" type="ORF">FHS02_005346</name>
</gene>